<gene>
    <name evidence="1" type="ORF">CLIB1444_05S00386</name>
</gene>
<comment type="caution">
    <text evidence="1">The sequence shown here is derived from an EMBL/GenBank/DDBJ whole genome shotgun (WGS) entry which is preliminary data.</text>
</comment>
<organism evidence="1 2">
    <name type="scientific">[Candida] jaroonii</name>
    <dbReference type="NCBI Taxonomy" id="467808"/>
    <lineage>
        <taxon>Eukaryota</taxon>
        <taxon>Fungi</taxon>
        <taxon>Dikarya</taxon>
        <taxon>Ascomycota</taxon>
        <taxon>Saccharomycotina</taxon>
        <taxon>Pichiomycetes</taxon>
        <taxon>Debaryomycetaceae</taxon>
        <taxon>Yamadazyma</taxon>
    </lineage>
</organism>
<evidence type="ECO:0000313" key="1">
    <source>
        <dbReference type="EMBL" id="CAH6720955.1"/>
    </source>
</evidence>
<protein>
    <submittedName>
        <fullName evidence="1">Mitochondrial presequence protease</fullName>
    </submittedName>
</protein>
<dbReference type="EMBL" id="CALSDN010000005">
    <property type="protein sequence ID" value="CAH6720955.1"/>
    <property type="molecule type" value="Genomic_DNA"/>
</dbReference>
<dbReference type="Proteomes" id="UP001152531">
    <property type="component" value="Unassembled WGS sequence"/>
</dbReference>
<keyword evidence="2" id="KW-1185">Reference proteome</keyword>
<name>A0ACA9Y935_9ASCO</name>
<reference evidence="1" key="1">
    <citation type="submission" date="2022-06" db="EMBL/GenBank/DDBJ databases">
        <authorList>
            <person name="Legras J.-L."/>
            <person name="Devillers H."/>
            <person name="Grondin C."/>
        </authorList>
    </citation>
    <scope>NUCLEOTIDE SEQUENCE</scope>
    <source>
        <strain evidence="1">CLIB 1444</strain>
    </source>
</reference>
<keyword evidence="1" id="KW-0645">Protease</keyword>
<sequence length="1021" mass="116391">MMLKARPVKRFYSSFDQASILSKYPIGLNYHGFKIEDVRPIPEFSLVAVKLTHAKGGQHLHLHTDNDRNNVFSIAFKTNPPDKTGVPHILEHTTLCGSYKYPVRDPFFKMLNRSLSNFMNAMTGHDYTFFPFATTNGKDFENLLDVYLSSTLEPLLKYEDFTQEGWRLENEVVDDIKSPLTFKGVVYNEMKGQYSNSGYYYYIKFQEAIYKSLNNSGGDPQKITDLEYEDLIDFHQSAYHPSNAKTFTYGSLPLVHHLEKLNAYYTRFGMRKSKNIIRQPNVSAWDKEVIMEGPVDVMGNKPIEEQYQSSVTFYLGDPLQPNYHYDIFKWKVLNSLLCDGHSSPFYQELIEKNYGEDFSVNSGLDSTTALLSFTIGLTSLTPQKVDGLNAKIDDILTQVLPKFSENSPVFQKRVEAILHQLELSFKKHKPDFGLGLLNSVVSTWINDVDPLETLQVEKILNRFKKDYEEQGLKIFEDMIETLLLPETPKFKFTMKPDEKFTEKLVEEENRRLLAKTENLTDEDKQIIFERSQKLLEKQQTEEDVSVLPTLSIYDIPRQGEFHNLKFSKINDKVLQKRIVDTNGLIYSTASKDLSYLPPKYYVYMPLFISCLTNLAGTEKTSIIDLESRIQSTTGGISFSLSNKTDPYDISTTKLKFLASGMSLSQNSSHIYELWHEILTSTKFTEEEEVLDKLTTLIKNLGSNQMDSIAERGHSYANAYTNSQLTSSKNIRNMTSGMEQVDFIMKLNKDLEAGGKEFLKKEILPVLQIIQKLVVEGSLKEGFEYNLIGDSKTISENESLIQKFDDSFKPVSYQDELTSFINNFNESPVNQSRTLFNLPFQIGYASLGKLGASYTSKDGAALQVLSHLLTTSYLHSAIRESNGAYGGGLNYDGLGGTLNYYSYRDPNALKSVESFKKSYNVALEKIEKNWDSKDLQEAKLSIFQSIDAPSNINQQGLSNFIEGISDEMRQERRERFLDVSNEDLKNVTEKYLLGGDKEIVTIIGDNAKISVGEGWDIKSYTN</sequence>
<accession>A0ACA9Y935</accession>
<keyword evidence="1" id="KW-0378">Hydrolase</keyword>
<proteinExistence type="predicted"/>
<evidence type="ECO:0000313" key="2">
    <source>
        <dbReference type="Proteomes" id="UP001152531"/>
    </source>
</evidence>